<dbReference type="AlphaFoldDB" id="A0A2K1YVZ5"/>
<evidence type="ECO:0000313" key="1">
    <source>
        <dbReference type="EMBL" id="PNT17196.1"/>
    </source>
</evidence>
<dbReference type="InParanoid" id="A0A2K1YVZ5"/>
<proteinExistence type="predicted"/>
<dbReference type="Proteomes" id="UP000006729">
    <property type="component" value="Chromosome 10"/>
</dbReference>
<accession>A0A2K1YVZ5</accession>
<name>A0A2K1YVZ5_POPTR</name>
<keyword evidence="2" id="KW-1185">Reference proteome</keyword>
<organism evidence="1 2">
    <name type="scientific">Populus trichocarpa</name>
    <name type="common">Western balsam poplar</name>
    <name type="synonym">Populus balsamifera subsp. trichocarpa</name>
    <dbReference type="NCBI Taxonomy" id="3694"/>
    <lineage>
        <taxon>Eukaryota</taxon>
        <taxon>Viridiplantae</taxon>
        <taxon>Streptophyta</taxon>
        <taxon>Embryophyta</taxon>
        <taxon>Tracheophyta</taxon>
        <taxon>Spermatophyta</taxon>
        <taxon>Magnoliopsida</taxon>
        <taxon>eudicotyledons</taxon>
        <taxon>Gunneridae</taxon>
        <taxon>Pentapetalae</taxon>
        <taxon>rosids</taxon>
        <taxon>fabids</taxon>
        <taxon>Malpighiales</taxon>
        <taxon>Salicaceae</taxon>
        <taxon>Saliceae</taxon>
        <taxon>Populus</taxon>
    </lineage>
</organism>
<gene>
    <name evidence="1" type="ORF">POPTR_010G178500</name>
</gene>
<protein>
    <submittedName>
        <fullName evidence="1">Uncharacterized protein</fullName>
    </submittedName>
</protein>
<sequence length="83" mass="9236">MVLLTCLSSQVTWELLPGNADCRELGSSCSTVSCAKTHQILCAFRYVGDRTFPSVMLLGTGNRPWVRTLVASPQDIRHRKRQA</sequence>
<dbReference type="EMBL" id="CM009299">
    <property type="protein sequence ID" value="PNT17196.1"/>
    <property type="molecule type" value="Genomic_DNA"/>
</dbReference>
<reference evidence="1 2" key="1">
    <citation type="journal article" date="2006" name="Science">
        <title>The genome of black cottonwood, Populus trichocarpa (Torr. &amp; Gray).</title>
        <authorList>
            <person name="Tuskan G.A."/>
            <person name="Difazio S."/>
            <person name="Jansson S."/>
            <person name="Bohlmann J."/>
            <person name="Grigoriev I."/>
            <person name="Hellsten U."/>
            <person name="Putnam N."/>
            <person name="Ralph S."/>
            <person name="Rombauts S."/>
            <person name="Salamov A."/>
            <person name="Schein J."/>
            <person name="Sterck L."/>
            <person name="Aerts A."/>
            <person name="Bhalerao R.R."/>
            <person name="Bhalerao R.P."/>
            <person name="Blaudez D."/>
            <person name="Boerjan W."/>
            <person name="Brun A."/>
            <person name="Brunner A."/>
            <person name="Busov V."/>
            <person name="Campbell M."/>
            <person name="Carlson J."/>
            <person name="Chalot M."/>
            <person name="Chapman J."/>
            <person name="Chen G.L."/>
            <person name="Cooper D."/>
            <person name="Coutinho P.M."/>
            <person name="Couturier J."/>
            <person name="Covert S."/>
            <person name="Cronk Q."/>
            <person name="Cunningham R."/>
            <person name="Davis J."/>
            <person name="Degroeve S."/>
            <person name="Dejardin A."/>
            <person name="Depamphilis C."/>
            <person name="Detter J."/>
            <person name="Dirks B."/>
            <person name="Dubchak I."/>
            <person name="Duplessis S."/>
            <person name="Ehlting J."/>
            <person name="Ellis B."/>
            <person name="Gendler K."/>
            <person name="Goodstein D."/>
            <person name="Gribskov M."/>
            <person name="Grimwood J."/>
            <person name="Groover A."/>
            <person name="Gunter L."/>
            <person name="Hamberger B."/>
            <person name="Heinze B."/>
            <person name="Helariutta Y."/>
            <person name="Henrissat B."/>
            <person name="Holligan D."/>
            <person name="Holt R."/>
            <person name="Huang W."/>
            <person name="Islam-Faridi N."/>
            <person name="Jones S."/>
            <person name="Jones-Rhoades M."/>
            <person name="Jorgensen R."/>
            <person name="Joshi C."/>
            <person name="Kangasjarvi J."/>
            <person name="Karlsson J."/>
            <person name="Kelleher C."/>
            <person name="Kirkpatrick R."/>
            <person name="Kirst M."/>
            <person name="Kohler A."/>
            <person name="Kalluri U."/>
            <person name="Larimer F."/>
            <person name="Leebens-Mack J."/>
            <person name="Leple J.C."/>
            <person name="Locascio P."/>
            <person name="Lou Y."/>
            <person name="Lucas S."/>
            <person name="Martin F."/>
            <person name="Montanini B."/>
            <person name="Napoli C."/>
            <person name="Nelson D.R."/>
            <person name="Nelson C."/>
            <person name="Nieminen K."/>
            <person name="Nilsson O."/>
            <person name="Pereda V."/>
            <person name="Peter G."/>
            <person name="Philippe R."/>
            <person name="Pilate G."/>
            <person name="Poliakov A."/>
            <person name="Razumovskaya J."/>
            <person name="Richardson P."/>
            <person name="Rinaldi C."/>
            <person name="Ritland K."/>
            <person name="Rouze P."/>
            <person name="Ryaboy D."/>
            <person name="Schmutz J."/>
            <person name="Schrader J."/>
            <person name="Segerman B."/>
            <person name="Shin H."/>
            <person name="Siddiqui A."/>
            <person name="Sterky F."/>
            <person name="Terry A."/>
            <person name="Tsai C.J."/>
            <person name="Uberbacher E."/>
            <person name="Unneberg P."/>
            <person name="Vahala J."/>
            <person name="Wall K."/>
            <person name="Wessler S."/>
            <person name="Yang G."/>
            <person name="Yin T."/>
            <person name="Douglas C."/>
            <person name="Marra M."/>
            <person name="Sandberg G."/>
            <person name="Van de Peer Y."/>
            <person name="Rokhsar D."/>
        </authorList>
    </citation>
    <scope>NUCLEOTIDE SEQUENCE [LARGE SCALE GENOMIC DNA]</scope>
    <source>
        <strain evidence="2">cv. Nisqually</strain>
    </source>
</reference>
<evidence type="ECO:0000313" key="2">
    <source>
        <dbReference type="Proteomes" id="UP000006729"/>
    </source>
</evidence>